<evidence type="ECO:0000313" key="2">
    <source>
        <dbReference type="Proteomes" id="UP000011599"/>
    </source>
</evidence>
<protein>
    <submittedName>
        <fullName evidence="1">Uncharacterized protein</fullName>
    </submittedName>
</protein>
<sequence>MFSGELNGLLEWNYRPAIDNFCCDLFAGFEDNLQSTIMLVYGLSFLSGKNPEALEKLRPYLEILLSNSNE</sequence>
<gene>
    <name evidence="1" type="ORF">C496_19910</name>
</gene>
<reference evidence="1 2" key="1">
    <citation type="journal article" date="2014" name="PLoS Genet.">
        <title>Phylogenetically driven sequencing of extremely halophilic archaea reveals strategies for static and dynamic osmo-response.</title>
        <authorList>
            <person name="Becker E.A."/>
            <person name="Seitzer P.M."/>
            <person name="Tritt A."/>
            <person name="Larsen D."/>
            <person name="Krusor M."/>
            <person name="Yao A.I."/>
            <person name="Wu D."/>
            <person name="Madern D."/>
            <person name="Eisen J.A."/>
            <person name="Darling A.E."/>
            <person name="Facciotti M.T."/>
        </authorList>
    </citation>
    <scope>NUCLEOTIDE SEQUENCE [LARGE SCALE GENOMIC DNA]</scope>
    <source>
        <strain evidence="1 2">GA33</strain>
    </source>
</reference>
<evidence type="ECO:0000313" key="1">
    <source>
        <dbReference type="EMBL" id="ELY37802.1"/>
    </source>
</evidence>
<dbReference type="PATRIC" id="fig|1114856.3.peg.4112"/>
<name>L9VLF1_9EURY</name>
<dbReference type="Proteomes" id="UP000011599">
    <property type="component" value="Unassembled WGS sequence"/>
</dbReference>
<organism evidence="1 2">
    <name type="scientific">Natronorubrum tibetense GA33</name>
    <dbReference type="NCBI Taxonomy" id="1114856"/>
    <lineage>
        <taxon>Archaea</taxon>
        <taxon>Methanobacteriati</taxon>
        <taxon>Methanobacteriota</taxon>
        <taxon>Stenosarchaea group</taxon>
        <taxon>Halobacteria</taxon>
        <taxon>Halobacteriales</taxon>
        <taxon>Natrialbaceae</taxon>
        <taxon>Natronorubrum</taxon>
    </lineage>
</organism>
<dbReference type="EMBL" id="AOHW01000045">
    <property type="protein sequence ID" value="ELY37802.1"/>
    <property type="molecule type" value="Genomic_DNA"/>
</dbReference>
<dbReference type="AlphaFoldDB" id="L9VLF1"/>
<proteinExistence type="predicted"/>
<accession>L9VLF1</accession>
<comment type="caution">
    <text evidence="1">The sequence shown here is derived from an EMBL/GenBank/DDBJ whole genome shotgun (WGS) entry which is preliminary data.</text>
</comment>
<keyword evidence="2" id="KW-1185">Reference proteome</keyword>